<sequence length="163" mass="17347">MIARGLIAAGLGLAFAAPLSAQELTRHPLPDSDFPISMAVELPADAELVYLSGTVPSVTNEEAEQGSRDAYGDTETQTVSVLETIEANLERLDLSMSDVVKMTTFLVAPEEGGVMDFSGFMAGYTQFFGTEDQPNLPVRSVVEVAGLASPAWLVEIEVIAVRP</sequence>
<keyword evidence="2" id="KW-0732">Signal</keyword>
<protein>
    <recommendedName>
        <fullName evidence="5">Endonuclease</fullName>
    </recommendedName>
</protein>
<gene>
    <name evidence="3" type="ORF">CJ301_16770</name>
</gene>
<feature type="signal peptide" evidence="2">
    <location>
        <begin position="1"/>
        <end position="21"/>
    </location>
</feature>
<dbReference type="Pfam" id="PF01042">
    <property type="entry name" value="Ribonuc_L-PSP"/>
    <property type="match status" value="1"/>
</dbReference>
<dbReference type="PROSITE" id="PS01094">
    <property type="entry name" value="UPF0076"/>
    <property type="match status" value="1"/>
</dbReference>
<dbReference type="CDD" id="cd06151">
    <property type="entry name" value="YjgF_YER057c_UK114_like_3"/>
    <property type="match status" value="1"/>
</dbReference>
<dbReference type="AlphaFoldDB" id="A0A2G1MCA9"/>
<dbReference type="InterPro" id="IPR019897">
    <property type="entry name" value="RidA_CS"/>
</dbReference>
<name>A0A2G1MCA9_9RHOB</name>
<dbReference type="PANTHER" id="PTHR11803:SF59">
    <property type="entry name" value="ENDORIBONUCLEASE"/>
    <property type="match status" value="1"/>
</dbReference>
<dbReference type="PANTHER" id="PTHR11803">
    <property type="entry name" value="2-IMINOBUTANOATE/2-IMINOPROPANOATE DEAMINASE RIDA"/>
    <property type="match status" value="1"/>
</dbReference>
<reference evidence="3 4" key="1">
    <citation type="submission" date="2017-08" db="EMBL/GenBank/DDBJ databases">
        <title>Draft Genome Sequence of Loktanella cinnabarina Strain XM1, Isolated from Coastal Surface Water.</title>
        <authorList>
            <person name="Ma R."/>
            <person name="Wang J."/>
            <person name="Wang Q."/>
            <person name="Ma Z."/>
            <person name="Li J."/>
            <person name="Chen L."/>
        </authorList>
    </citation>
    <scope>NUCLEOTIDE SEQUENCE [LARGE SCALE GENOMIC DNA]</scope>
    <source>
        <strain evidence="3 4">XM1</strain>
    </source>
</reference>
<keyword evidence="4" id="KW-1185">Reference proteome</keyword>
<dbReference type="Gene3D" id="3.30.1330.40">
    <property type="entry name" value="RutC-like"/>
    <property type="match status" value="1"/>
</dbReference>
<evidence type="ECO:0008006" key="5">
    <source>
        <dbReference type="Google" id="ProtNLM"/>
    </source>
</evidence>
<accession>A0A2G1MCA9</accession>
<dbReference type="InterPro" id="IPR035959">
    <property type="entry name" value="RutC-like_sf"/>
</dbReference>
<dbReference type="GO" id="GO:0005829">
    <property type="term" value="C:cytosol"/>
    <property type="evidence" value="ECO:0007669"/>
    <property type="project" value="TreeGrafter"/>
</dbReference>
<comment type="similarity">
    <text evidence="1">Belongs to the RutC family.</text>
</comment>
<proteinExistence type="inferred from homology"/>
<dbReference type="Proteomes" id="UP000221860">
    <property type="component" value="Unassembled WGS sequence"/>
</dbReference>
<dbReference type="SUPFAM" id="SSF55298">
    <property type="entry name" value="YjgF-like"/>
    <property type="match status" value="1"/>
</dbReference>
<dbReference type="InterPro" id="IPR006175">
    <property type="entry name" value="YjgF/YER057c/UK114"/>
</dbReference>
<feature type="chain" id="PRO_5013551605" description="Endonuclease" evidence="2">
    <location>
        <begin position="22"/>
        <end position="163"/>
    </location>
</feature>
<dbReference type="EMBL" id="NQWH01000040">
    <property type="protein sequence ID" value="PHP26377.1"/>
    <property type="molecule type" value="Genomic_DNA"/>
</dbReference>
<dbReference type="OrthoDB" id="9803101at2"/>
<dbReference type="GO" id="GO:0019239">
    <property type="term" value="F:deaminase activity"/>
    <property type="evidence" value="ECO:0007669"/>
    <property type="project" value="TreeGrafter"/>
</dbReference>
<evidence type="ECO:0000256" key="1">
    <source>
        <dbReference type="ARBA" id="ARBA00010552"/>
    </source>
</evidence>
<comment type="caution">
    <text evidence="3">The sequence shown here is derived from an EMBL/GenBank/DDBJ whole genome shotgun (WGS) entry which is preliminary data.</text>
</comment>
<evidence type="ECO:0000256" key="2">
    <source>
        <dbReference type="SAM" id="SignalP"/>
    </source>
</evidence>
<dbReference type="RefSeq" id="WP_099278511.1">
    <property type="nucleotide sequence ID" value="NZ_CANMUC010000023.1"/>
</dbReference>
<evidence type="ECO:0000313" key="4">
    <source>
        <dbReference type="Proteomes" id="UP000221860"/>
    </source>
</evidence>
<evidence type="ECO:0000313" key="3">
    <source>
        <dbReference type="EMBL" id="PHP26377.1"/>
    </source>
</evidence>
<organism evidence="3 4">
    <name type="scientific">Limimaricola cinnabarinus</name>
    <dbReference type="NCBI Taxonomy" id="1125964"/>
    <lineage>
        <taxon>Bacteria</taxon>
        <taxon>Pseudomonadati</taxon>
        <taxon>Pseudomonadota</taxon>
        <taxon>Alphaproteobacteria</taxon>
        <taxon>Rhodobacterales</taxon>
        <taxon>Paracoccaceae</taxon>
        <taxon>Limimaricola</taxon>
    </lineage>
</organism>